<dbReference type="InterPro" id="IPR003121">
    <property type="entry name" value="SWIB_MDM2_domain"/>
</dbReference>
<dbReference type="CDD" id="cd10567">
    <property type="entry name" value="SWIB-MDM2_like"/>
    <property type="match status" value="1"/>
</dbReference>
<dbReference type="PANTHER" id="PTHR46851">
    <property type="entry name" value="OS01G0884500 PROTEIN"/>
    <property type="match status" value="1"/>
</dbReference>
<comment type="caution">
    <text evidence="7">The sequence shown here is derived from an EMBL/GenBank/DDBJ whole genome shotgun (WGS) entry which is preliminary data.</text>
</comment>
<dbReference type="Gene3D" id="3.90.70.200">
    <property type="entry name" value="Plus-3 domain"/>
    <property type="match status" value="1"/>
</dbReference>
<dbReference type="CDD" id="cd15568">
    <property type="entry name" value="PHD5_NSD"/>
    <property type="match status" value="1"/>
</dbReference>
<dbReference type="GO" id="GO:0008270">
    <property type="term" value="F:zinc ion binding"/>
    <property type="evidence" value="ECO:0007669"/>
    <property type="project" value="UniProtKB-KW"/>
</dbReference>
<dbReference type="SMART" id="SM00249">
    <property type="entry name" value="PHD"/>
    <property type="match status" value="1"/>
</dbReference>
<dbReference type="InterPro" id="IPR011011">
    <property type="entry name" value="Znf_FYVE_PHD"/>
</dbReference>
<dbReference type="SUPFAM" id="SSF159042">
    <property type="entry name" value="Plus3-like"/>
    <property type="match status" value="1"/>
</dbReference>
<keyword evidence="1" id="KW-0479">Metal-binding</keyword>
<dbReference type="Pfam" id="PF02201">
    <property type="entry name" value="SWIB"/>
    <property type="match status" value="1"/>
</dbReference>
<dbReference type="Pfam" id="PF03126">
    <property type="entry name" value="Plus-3"/>
    <property type="match status" value="1"/>
</dbReference>
<gene>
    <name evidence="7" type="ORF">RJ639_003587</name>
</gene>
<dbReference type="InterPro" id="IPR004343">
    <property type="entry name" value="Plus-3_dom"/>
</dbReference>
<feature type="region of interest" description="Disordered" evidence="4">
    <location>
        <begin position="169"/>
        <end position="207"/>
    </location>
</feature>
<keyword evidence="2" id="KW-0863">Zinc-finger</keyword>
<evidence type="ECO:0000313" key="8">
    <source>
        <dbReference type="Proteomes" id="UP001188597"/>
    </source>
</evidence>
<dbReference type="EMBL" id="JAVXUP010000934">
    <property type="protein sequence ID" value="KAK3018502.1"/>
    <property type="molecule type" value="Genomic_DNA"/>
</dbReference>
<dbReference type="InterPro" id="IPR013083">
    <property type="entry name" value="Znf_RING/FYVE/PHD"/>
</dbReference>
<dbReference type="Proteomes" id="UP001188597">
    <property type="component" value="Unassembled WGS sequence"/>
</dbReference>
<protein>
    <submittedName>
        <fullName evidence="7">Uncharacterized protein</fullName>
    </submittedName>
</protein>
<dbReference type="GO" id="GO:0003677">
    <property type="term" value="F:DNA binding"/>
    <property type="evidence" value="ECO:0007669"/>
    <property type="project" value="InterPro"/>
</dbReference>
<keyword evidence="3" id="KW-0862">Zinc</keyword>
<evidence type="ECO:0000256" key="1">
    <source>
        <dbReference type="ARBA" id="ARBA00022723"/>
    </source>
</evidence>
<dbReference type="InterPro" id="IPR036885">
    <property type="entry name" value="SWIB_MDM2_dom_sf"/>
</dbReference>
<keyword evidence="8" id="KW-1185">Reference proteome</keyword>
<dbReference type="InterPro" id="IPR055198">
    <property type="entry name" value="NSD_PHD"/>
</dbReference>
<feature type="domain" description="Plus3" evidence="5">
    <location>
        <begin position="354"/>
        <end position="482"/>
    </location>
</feature>
<dbReference type="AlphaFoldDB" id="A0AA88W269"/>
<proteinExistence type="predicted"/>
<dbReference type="InterPro" id="IPR001965">
    <property type="entry name" value="Znf_PHD"/>
</dbReference>
<sequence>MKRKTKKTPRKEEIAEDWCFVCKDGGQLLICDYKQCLKAYHTDCVGKDDSFLKTGSRWTCSWHSCFMCYRTPKFYCYVCPKAVCRRCIDNADFVHIKGNKGFCTHCLNLALLVEEKKDVDSDGVKVDFKDRETYEGLFREYWEIINETEGVTVEILRSANARLVMGRNYESDSGSDADDIDEGEEDDEDDINEHMTENRKKKSKGQPYVMKQKVKATGKEFIGWGSKSLIQFLASIGRDTSKQLSQRDVTSIMNDYIKENKLFHPMKKKKVLCDTRLQSVLGKKTVNKNGIYYLLEAHLAENQDTSEKDELEYNLEDKDDGISVACKRKRKSNTNKLFPIKNIVSVAPRICYASIVPENIKLVYLRRSLVQELLEQPETFESKVNGSFVRVKSDPNDCLQRNTYQLIQVTGIKKCSISENNTETFLQVSDISIDIRITALSDDDFSKEECENLRQKVKGGLLKRPTVQNHHYLPVMATTAASDRLKPPPLPDVTFSASTGNRRHHYANCTTGR</sequence>
<evidence type="ECO:0000256" key="3">
    <source>
        <dbReference type="ARBA" id="ARBA00022833"/>
    </source>
</evidence>
<feature type="compositionally biased region" description="Acidic residues" evidence="4">
    <location>
        <begin position="173"/>
        <end position="191"/>
    </location>
</feature>
<dbReference type="InterPro" id="IPR036128">
    <property type="entry name" value="Plus3-like_sf"/>
</dbReference>
<dbReference type="InterPro" id="IPR045894">
    <property type="entry name" value="At5g08430-like"/>
</dbReference>
<accession>A0AA88W269</accession>
<dbReference type="SUPFAM" id="SSF57903">
    <property type="entry name" value="FYVE/PHD zinc finger"/>
    <property type="match status" value="1"/>
</dbReference>
<dbReference type="SUPFAM" id="SSF47592">
    <property type="entry name" value="SWIB/MDM2 domain"/>
    <property type="match status" value="1"/>
</dbReference>
<organism evidence="7 8">
    <name type="scientific">Escallonia herrerae</name>
    <dbReference type="NCBI Taxonomy" id="1293975"/>
    <lineage>
        <taxon>Eukaryota</taxon>
        <taxon>Viridiplantae</taxon>
        <taxon>Streptophyta</taxon>
        <taxon>Embryophyta</taxon>
        <taxon>Tracheophyta</taxon>
        <taxon>Spermatophyta</taxon>
        <taxon>Magnoliopsida</taxon>
        <taxon>eudicotyledons</taxon>
        <taxon>Gunneridae</taxon>
        <taxon>Pentapetalae</taxon>
        <taxon>asterids</taxon>
        <taxon>campanulids</taxon>
        <taxon>Escalloniales</taxon>
        <taxon>Escalloniaceae</taxon>
        <taxon>Escallonia</taxon>
    </lineage>
</organism>
<dbReference type="PROSITE" id="PS51360">
    <property type="entry name" value="PLUS3"/>
    <property type="match status" value="1"/>
</dbReference>
<feature type="domain" description="DM2" evidence="6">
    <location>
        <begin position="218"/>
        <end position="301"/>
    </location>
</feature>
<name>A0AA88W269_9ASTE</name>
<evidence type="ECO:0000259" key="6">
    <source>
        <dbReference type="PROSITE" id="PS51925"/>
    </source>
</evidence>
<dbReference type="PANTHER" id="PTHR46851:SF22">
    <property type="entry name" value="ZINC ION BINDING _ DNA BINDING PROTEIN"/>
    <property type="match status" value="1"/>
</dbReference>
<reference evidence="7" key="1">
    <citation type="submission" date="2022-12" db="EMBL/GenBank/DDBJ databases">
        <title>Draft genome assemblies for two species of Escallonia (Escalloniales).</title>
        <authorList>
            <person name="Chanderbali A."/>
            <person name="Dervinis C."/>
            <person name="Anghel I."/>
            <person name="Soltis D."/>
            <person name="Soltis P."/>
            <person name="Zapata F."/>
        </authorList>
    </citation>
    <scope>NUCLEOTIDE SEQUENCE</scope>
    <source>
        <strain evidence="7">UCBG64.0493</strain>
        <tissue evidence="7">Leaf</tissue>
    </source>
</reference>
<dbReference type="Gene3D" id="1.10.245.10">
    <property type="entry name" value="SWIB/MDM2 domain"/>
    <property type="match status" value="1"/>
</dbReference>
<evidence type="ECO:0000256" key="4">
    <source>
        <dbReference type="SAM" id="MobiDB-lite"/>
    </source>
</evidence>
<dbReference type="Pfam" id="PF22908">
    <property type="entry name" value="PHD_NSD"/>
    <property type="match status" value="1"/>
</dbReference>
<evidence type="ECO:0000256" key="2">
    <source>
        <dbReference type="ARBA" id="ARBA00022771"/>
    </source>
</evidence>
<evidence type="ECO:0000259" key="5">
    <source>
        <dbReference type="PROSITE" id="PS51360"/>
    </source>
</evidence>
<dbReference type="PROSITE" id="PS51925">
    <property type="entry name" value="SWIB_MDM2"/>
    <property type="match status" value="1"/>
</dbReference>
<dbReference type="SMART" id="SM00719">
    <property type="entry name" value="Plus3"/>
    <property type="match status" value="1"/>
</dbReference>
<dbReference type="Gene3D" id="3.30.40.10">
    <property type="entry name" value="Zinc/RING finger domain, C3HC4 (zinc finger)"/>
    <property type="match status" value="1"/>
</dbReference>
<evidence type="ECO:0000313" key="7">
    <source>
        <dbReference type="EMBL" id="KAK3018502.1"/>
    </source>
</evidence>